<dbReference type="Proteomes" id="UP001501237">
    <property type="component" value="Unassembled WGS sequence"/>
</dbReference>
<feature type="domain" description="NAD-dependent epimerase/dehydratase" evidence="1">
    <location>
        <begin position="1"/>
        <end position="224"/>
    </location>
</feature>
<dbReference type="Pfam" id="PF01370">
    <property type="entry name" value="Epimerase"/>
    <property type="match status" value="1"/>
</dbReference>
<dbReference type="PANTHER" id="PTHR48079:SF6">
    <property type="entry name" value="NAD(P)-BINDING DOMAIN-CONTAINING PROTEIN-RELATED"/>
    <property type="match status" value="1"/>
</dbReference>
<dbReference type="Gene3D" id="3.40.50.720">
    <property type="entry name" value="NAD(P)-binding Rossmann-like Domain"/>
    <property type="match status" value="1"/>
</dbReference>
<evidence type="ECO:0000313" key="2">
    <source>
        <dbReference type="EMBL" id="GAA3210451.1"/>
    </source>
</evidence>
<dbReference type="InterPro" id="IPR036291">
    <property type="entry name" value="NAD(P)-bd_dom_sf"/>
</dbReference>
<name>A0ABP6Q8L1_9ACTN</name>
<dbReference type="PANTHER" id="PTHR48079">
    <property type="entry name" value="PROTEIN YEEZ"/>
    <property type="match status" value="1"/>
</dbReference>
<evidence type="ECO:0000259" key="1">
    <source>
        <dbReference type="Pfam" id="PF01370"/>
    </source>
</evidence>
<organism evidence="2 3">
    <name type="scientific">Actinocorallia longicatena</name>
    <dbReference type="NCBI Taxonomy" id="111803"/>
    <lineage>
        <taxon>Bacteria</taxon>
        <taxon>Bacillati</taxon>
        <taxon>Actinomycetota</taxon>
        <taxon>Actinomycetes</taxon>
        <taxon>Streptosporangiales</taxon>
        <taxon>Thermomonosporaceae</taxon>
        <taxon>Actinocorallia</taxon>
    </lineage>
</organism>
<dbReference type="EMBL" id="BAAAUV010000006">
    <property type="protein sequence ID" value="GAA3210451.1"/>
    <property type="molecule type" value="Genomic_DNA"/>
</dbReference>
<dbReference type="InterPro" id="IPR001509">
    <property type="entry name" value="Epimerase_deHydtase"/>
</dbReference>
<reference evidence="3" key="1">
    <citation type="journal article" date="2019" name="Int. J. Syst. Evol. Microbiol.">
        <title>The Global Catalogue of Microorganisms (GCM) 10K type strain sequencing project: providing services to taxonomists for standard genome sequencing and annotation.</title>
        <authorList>
            <consortium name="The Broad Institute Genomics Platform"/>
            <consortium name="The Broad Institute Genome Sequencing Center for Infectious Disease"/>
            <person name="Wu L."/>
            <person name="Ma J."/>
        </authorList>
    </citation>
    <scope>NUCLEOTIDE SEQUENCE [LARGE SCALE GENOMIC DNA]</scope>
    <source>
        <strain evidence="3">JCM 9377</strain>
    </source>
</reference>
<proteinExistence type="predicted"/>
<evidence type="ECO:0000313" key="3">
    <source>
        <dbReference type="Proteomes" id="UP001501237"/>
    </source>
</evidence>
<accession>A0ABP6Q8L1</accession>
<keyword evidence="3" id="KW-1185">Reference proteome</keyword>
<gene>
    <name evidence="2" type="ORF">GCM10010468_28410</name>
</gene>
<dbReference type="InterPro" id="IPR051783">
    <property type="entry name" value="NAD(P)-dependent_oxidoreduct"/>
</dbReference>
<dbReference type="SUPFAM" id="SSF51735">
    <property type="entry name" value="NAD(P)-binding Rossmann-fold domains"/>
    <property type="match status" value="1"/>
</dbReference>
<protein>
    <submittedName>
        <fullName evidence="2">NAD-dependent epimerase/dehydratase family protein</fullName>
    </submittedName>
</protein>
<sequence length="326" mass="35074">MGASGFLGSHVTAQLVERGDDVRVWTRPSSSAHAFEDLPVRHFRSELTDDAALREAMDGVDTVHYCVVDARAWLRDPAPLFETNVEGLRHALDAALAAGVRRFVFCSTVGTIGRTEGGGLADEDSPHEWGHLGGPYIQARVAAENLVLGYCRDRDLPAVVLCVSTTYGAPDPGSPHGRIVADAALGRLPVHFGGSALEVVGIKDAARAFLLAAENGRVGERYIISERPMSWRELVTTAARATGARPPRFGVPLPVLKVLGLLGDLAGRLLRRDTVMTSVSVRLMHFMPPLDHGKATRELGWHPSPTGDSVSEAALFFAERHRRAAG</sequence>
<comment type="caution">
    <text evidence="2">The sequence shown here is derived from an EMBL/GenBank/DDBJ whole genome shotgun (WGS) entry which is preliminary data.</text>
</comment>